<sequence length="260" mass="29047">MPLRPLPLEVIYNRVRRLLRLPHVNEVGAPNLVNPTPQPKPCNYGRFVDVTALTGVSSTKAFPESNPAADTLASRLSLVSCSTISTSPDIRDRNLLLPLFSFFLLEIPNTPTCSACTKAITTSFKAQEPVDVSPEDESEASYRQLADEVLLRHDEKGFTLYFDHNFRTLGGTIPLTIFNKAWKDPAIITKRTNAPSQMIPLNRSRYTGLPYPSEWSQTFSEWTQNLQGFYSTLTHHPETRGSGFCPEPEPRYSGLGMAIC</sequence>
<dbReference type="VEuPathDB" id="FungiDB:PSHT_10515"/>
<dbReference type="VEuPathDB" id="FungiDB:PSTT_15256"/>
<dbReference type="AlphaFoldDB" id="A0A2S4UIH4"/>
<organism evidence="1 2">
    <name type="scientific">Puccinia striiformis</name>
    <dbReference type="NCBI Taxonomy" id="27350"/>
    <lineage>
        <taxon>Eukaryota</taxon>
        <taxon>Fungi</taxon>
        <taxon>Dikarya</taxon>
        <taxon>Basidiomycota</taxon>
        <taxon>Pucciniomycotina</taxon>
        <taxon>Pucciniomycetes</taxon>
        <taxon>Pucciniales</taxon>
        <taxon>Pucciniaceae</taxon>
        <taxon>Puccinia</taxon>
    </lineage>
</organism>
<accession>A0A2S4UIH4</accession>
<evidence type="ECO:0000313" key="2">
    <source>
        <dbReference type="Proteomes" id="UP000239156"/>
    </source>
</evidence>
<dbReference type="EMBL" id="PKSL01000272">
    <property type="protein sequence ID" value="POV97118.1"/>
    <property type="molecule type" value="Genomic_DNA"/>
</dbReference>
<comment type="caution">
    <text evidence="1">The sequence shown here is derived from an EMBL/GenBank/DDBJ whole genome shotgun (WGS) entry which is preliminary data.</text>
</comment>
<dbReference type="Proteomes" id="UP000239156">
    <property type="component" value="Unassembled WGS sequence"/>
</dbReference>
<evidence type="ECO:0000313" key="1">
    <source>
        <dbReference type="EMBL" id="POV97118.1"/>
    </source>
</evidence>
<keyword evidence="2" id="KW-1185">Reference proteome</keyword>
<name>A0A2S4UIH4_9BASI</name>
<protein>
    <submittedName>
        <fullName evidence="1">Uncharacterized protein</fullName>
    </submittedName>
</protein>
<gene>
    <name evidence="1" type="ORF">PSTT_15256</name>
</gene>
<reference evidence="1" key="1">
    <citation type="submission" date="2017-12" db="EMBL/GenBank/DDBJ databases">
        <title>Gene loss provides genomic basis for host adaptation in cereal stripe rust fungi.</title>
        <authorList>
            <person name="Xia C."/>
        </authorList>
    </citation>
    <scope>NUCLEOTIDE SEQUENCE [LARGE SCALE GENOMIC DNA]</scope>
    <source>
        <strain evidence="1">93-210</strain>
    </source>
</reference>
<proteinExistence type="predicted"/>